<reference evidence="4 5" key="1">
    <citation type="submission" date="2020-10" db="EMBL/GenBank/DDBJ databases">
        <authorList>
            <person name="Castelo-Branco R."/>
            <person name="Eusebio N."/>
            <person name="Adriana R."/>
            <person name="Vieira A."/>
            <person name="Brugerolle De Fraissinette N."/>
            <person name="Rezende De Castro R."/>
            <person name="Schneider M.P."/>
            <person name="Vasconcelos V."/>
            <person name="Leao P.N."/>
        </authorList>
    </citation>
    <scope>NUCLEOTIDE SEQUENCE [LARGE SCALE GENOMIC DNA]</scope>
    <source>
        <strain evidence="4 5">LEGE 00031</strain>
    </source>
</reference>
<dbReference type="PANTHER" id="PTHR34654">
    <property type="entry name" value="UPF0109 PROTEIN SCO5592"/>
    <property type="match status" value="1"/>
</dbReference>
<evidence type="ECO:0000256" key="3">
    <source>
        <dbReference type="SAM" id="MobiDB-lite"/>
    </source>
</evidence>
<dbReference type="EMBL" id="JADEVV010000002">
    <property type="protein sequence ID" value="MBE9252450.1"/>
    <property type="molecule type" value="Genomic_DNA"/>
</dbReference>
<dbReference type="Pfam" id="PF13083">
    <property type="entry name" value="KH_KhpA-B"/>
    <property type="match status" value="1"/>
</dbReference>
<evidence type="ECO:0000313" key="4">
    <source>
        <dbReference type="EMBL" id="MBE9252450.1"/>
    </source>
</evidence>
<protein>
    <submittedName>
        <fullName evidence="4">KH domain-containing protein</fullName>
    </submittedName>
</protein>
<proteinExistence type="predicted"/>
<keyword evidence="2" id="KW-0694">RNA-binding</keyword>
<dbReference type="InterPro" id="IPR020627">
    <property type="entry name" value="KhpA"/>
</dbReference>
<gene>
    <name evidence="4" type="ORF">IQ217_00995</name>
</gene>
<dbReference type="PANTHER" id="PTHR34654:SF1">
    <property type="entry name" value="RNA-BINDING PROTEIN KHPA"/>
    <property type="match status" value="1"/>
</dbReference>
<evidence type="ECO:0000256" key="2">
    <source>
        <dbReference type="ARBA" id="ARBA00022884"/>
    </source>
</evidence>
<sequence>MTTLNYVELVKFLVRPFLEKPDDLKVDCEVFRQNSRVWIRLALGDEDRERLIGRGGRSLQTIRTLLTTAADQVQQSAFLEIYATDSIGKSTPLRRRRSSAGPAPVRRSRSRGESVNRY</sequence>
<evidence type="ECO:0000313" key="5">
    <source>
        <dbReference type="Proteomes" id="UP000658720"/>
    </source>
</evidence>
<organism evidence="4 5">
    <name type="scientific">Synechocystis salina LEGE 00031</name>
    <dbReference type="NCBI Taxonomy" id="1828736"/>
    <lineage>
        <taxon>Bacteria</taxon>
        <taxon>Bacillati</taxon>
        <taxon>Cyanobacteriota</taxon>
        <taxon>Cyanophyceae</taxon>
        <taxon>Synechococcales</taxon>
        <taxon>Merismopediaceae</taxon>
        <taxon>Synechocystis</taxon>
    </lineage>
</organism>
<dbReference type="Proteomes" id="UP000658720">
    <property type="component" value="Unassembled WGS sequence"/>
</dbReference>
<feature type="region of interest" description="Disordered" evidence="3">
    <location>
        <begin position="90"/>
        <end position="118"/>
    </location>
</feature>
<keyword evidence="1" id="KW-0963">Cytoplasm</keyword>
<evidence type="ECO:0000256" key="1">
    <source>
        <dbReference type="ARBA" id="ARBA00022490"/>
    </source>
</evidence>
<dbReference type="RefSeq" id="WP_190599632.1">
    <property type="nucleotide sequence ID" value="NZ_JADEVV010000002.1"/>
</dbReference>
<comment type="caution">
    <text evidence="4">The sequence shown here is derived from an EMBL/GenBank/DDBJ whole genome shotgun (WGS) entry which is preliminary data.</text>
</comment>
<keyword evidence="5" id="KW-1185">Reference proteome</keyword>
<accession>A0ABR9VM88</accession>
<name>A0ABR9VM88_9SYNC</name>